<dbReference type="RefSeq" id="WP_174704774.1">
    <property type="nucleotide sequence ID" value="NZ_BMHF01000002.1"/>
</dbReference>
<evidence type="ECO:0000313" key="2">
    <source>
        <dbReference type="EMBL" id="GGA28277.1"/>
    </source>
</evidence>
<keyword evidence="1" id="KW-0732">Signal</keyword>
<evidence type="ECO:0000256" key="1">
    <source>
        <dbReference type="SAM" id="SignalP"/>
    </source>
</evidence>
<protein>
    <recommendedName>
        <fullName evidence="4">Lipoprotein</fullName>
    </recommendedName>
</protein>
<dbReference type="EMBL" id="BMHF01000002">
    <property type="protein sequence ID" value="GGA28277.1"/>
    <property type="molecule type" value="Genomic_DNA"/>
</dbReference>
<comment type="caution">
    <text evidence="2">The sequence shown here is derived from an EMBL/GenBank/DDBJ whole genome shotgun (WGS) entry which is preliminary data.</text>
</comment>
<evidence type="ECO:0008006" key="4">
    <source>
        <dbReference type="Google" id="ProtNLM"/>
    </source>
</evidence>
<gene>
    <name evidence="2" type="ORF">GCM10010917_11560</name>
</gene>
<dbReference type="NCBIfam" id="NF038094">
    <property type="entry name" value="CueP_fam"/>
    <property type="match status" value="1"/>
</dbReference>
<reference evidence="3" key="1">
    <citation type="journal article" date="2019" name="Int. J. Syst. Evol. Microbiol.">
        <title>The Global Catalogue of Microorganisms (GCM) 10K type strain sequencing project: providing services to taxonomists for standard genome sequencing and annotation.</title>
        <authorList>
            <consortium name="The Broad Institute Genomics Platform"/>
            <consortium name="The Broad Institute Genome Sequencing Center for Infectious Disease"/>
            <person name="Wu L."/>
            <person name="Ma J."/>
        </authorList>
    </citation>
    <scope>NUCLEOTIDE SEQUENCE [LARGE SCALE GENOMIC DNA]</scope>
    <source>
        <strain evidence="3">CGMCC 1.15044</strain>
    </source>
</reference>
<dbReference type="InterPro" id="IPR047808">
    <property type="entry name" value="CueP-like"/>
</dbReference>
<accession>A0ABQ1FSX8</accession>
<dbReference type="PROSITE" id="PS51257">
    <property type="entry name" value="PROKAR_LIPOPROTEIN"/>
    <property type="match status" value="1"/>
</dbReference>
<feature type="signal peptide" evidence="1">
    <location>
        <begin position="1"/>
        <end position="28"/>
    </location>
</feature>
<name>A0ABQ1FSX8_9BACL</name>
<keyword evidence="3" id="KW-1185">Reference proteome</keyword>
<dbReference type="Pfam" id="PF21172">
    <property type="entry name" value="CueP"/>
    <property type="match status" value="1"/>
</dbReference>
<organism evidence="2 3">
    <name type="scientific">Paenibacillus physcomitrellae</name>
    <dbReference type="NCBI Taxonomy" id="1619311"/>
    <lineage>
        <taxon>Bacteria</taxon>
        <taxon>Bacillati</taxon>
        <taxon>Bacillota</taxon>
        <taxon>Bacilli</taxon>
        <taxon>Bacillales</taxon>
        <taxon>Paenibacillaceae</taxon>
        <taxon>Paenibacillus</taxon>
    </lineage>
</organism>
<feature type="chain" id="PRO_5045123158" description="Lipoprotein" evidence="1">
    <location>
        <begin position="29"/>
        <end position="186"/>
    </location>
</feature>
<evidence type="ECO:0000313" key="3">
    <source>
        <dbReference type="Proteomes" id="UP000609323"/>
    </source>
</evidence>
<dbReference type="Proteomes" id="UP000609323">
    <property type="component" value="Unassembled WGS sequence"/>
</dbReference>
<dbReference type="Gene3D" id="2.60.40.3700">
    <property type="match status" value="1"/>
</dbReference>
<sequence>MRQQPKRQRSKQGIAAALAFLLFGALLAACGNSPKAEVNLQTDELKQLVQNLSAGNKKAQSASISSSSLKLVDDKGKETEYVLPEQEFFVSIAPYLQQTHRCAIHNLAGCQGELQQQTFTVTVRDSSGKAILDRESLASQVNGFIDLWLPRDDTFHVTVEYNGKQAESDISTFEGDNTCITTMQLG</sequence>
<proteinExistence type="predicted"/>